<keyword evidence="8 12" id="KW-0406">Ion transport</keyword>
<evidence type="ECO:0000256" key="11">
    <source>
        <dbReference type="ARBA" id="ARBA00023303"/>
    </source>
</evidence>
<proteinExistence type="inferred from homology"/>
<sequence>MNFISFIKNVLINFCANTNIHGFSYIVQSRRHFIERLFWIICVTISFVLTGILINKLLIENQRNPTIIYTDQNVVHVTDIDFPSVTFMPGLILKTPLYNGFNYEYFKKISSVTEKFSFKKWHPASFHRLQIASLIARDGYVRNKFKISVSTHDIVKLMRKVFPSFWYTHQIHEMFPNVPHYATSLWANKYTINLTEILCQTGFCFTFNFPSKIENFFKIHRLSKDFNFTNFWRIKRERKAIAENYKNDFSLSYGECPLKGPRNRKGLLFTHNQIYMHPNGCLSHIFKNKKKLNNENYYENLKDVVYKMIDNHIKYDIFEHTVPKQDYFGLPFVIHSPYEVISDQLMQFNLLRTYRTTILVTPRITKHDASLAELSIDERQCYLSNEKKLRFFNIYNRVNCEHECLARMTLKSCNCTQFYMVRSKKTRICGLGDEKCFWKIESNFQSVKSKCKCYELCERIEYDVKMDVQKIIPKKVLYIKEHKSFLEVNFAVDRVLAITRSKQQTLVGFFSLTGGFLGLFAGFSVLSKFEFFYFLFFEPILKVLKKNDNRVYTMKEGNTKNKIVWKYLRQFLNDSSIHGFNHIGNDQKFIIERTVWLILFLLAMTGSYFMVIQVYKTLQIDQVLMTTEGLVTKSDEVPFPAITFTDLVILSFYMFSYVAHSSELEDFTNFLAKAPIEKFNRNVSESINTFDYQMYSIICRNRYSEQLRNWNYEFFNSSQLVDELQNEIPIDNWYDWQNSTWNVNQTAFYAETLTMRGIGYSFNMFEEEKLLKFKKLTSDYHYKFPKLLSKKSYPWSTSAGDQKGLEVEFFGYNAINFESSCVQPAFAIHGSNELPYGSKFRNIGYSTSYDILITLEIIKSDEGLQTIPINVRKCVFQGEKKLKYFKIYTQKNCEIECLSRLAYYDCGCVPFYFVRNQTMKICDFKQIWYCAFRYEETNYGNDETCRCFPLCNSVSYSYEINEFHNVNKSEDHMTLTFRYKDNEHLALLRYQPFKLVDFLSYVGSILGLFAGISVLSIVEIFYYFVLRILSNILKFHVD</sequence>
<evidence type="ECO:0000256" key="7">
    <source>
        <dbReference type="ARBA" id="ARBA00023053"/>
    </source>
</evidence>
<dbReference type="Proteomes" id="UP001107558">
    <property type="component" value="Chromosome 4"/>
</dbReference>
<comment type="similarity">
    <text evidence="2 12">Belongs to the amiloride-sensitive sodium channel (TC 1.A.6) family.</text>
</comment>
<evidence type="ECO:0000313" key="15">
    <source>
        <dbReference type="Proteomes" id="UP001107558"/>
    </source>
</evidence>
<keyword evidence="3 12" id="KW-0813">Transport</keyword>
<dbReference type="Gene3D" id="1.10.287.770">
    <property type="entry name" value="YojJ-like"/>
    <property type="match status" value="2"/>
</dbReference>
<keyword evidence="7" id="KW-0915">Sodium</keyword>
<dbReference type="Gene3D" id="1.10.287.820">
    <property type="entry name" value="Acid-sensing ion channel domain"/>
    <property type="match status" value="2"/>
</dbReference>
<dbReference type="EMBL" id="JADBJN010000004">
    <property type="protein sequence ID" value="KAG5667492.1"/>
    <property type="molecule type" value="Genomic_DNA"/>
</dbReference>
<dbReference type="OrthoDB" id="6502088at2759"/>
<keyword evidence="10 12" id="KW-0739">Sodium transport</keyword>
<keyword evidence="5 12" id="KW-0812">Transmembrane</keyword>
<feature type="transmembrane region" description="Helical" evidence="13">
    <location>
        <begin position="506"/>
        <end position="526"/>
    </location>
</feature>
<evidence type="ECO:0000256" key="9">
    <source>
        <dbReference type="ARBA" id="ARBA00023136"/>
    </source>
</evidence>
<comment type="caution">
    <text evidence="14">The sequence shown here is derived from an EMBL/GenBank/DDBJ whole genome shotgun (WGS) entry which is preliminary data.</text>
</comment>
<dbReference type="Pfam" id="PF00858">
    <property type="entry name" value="ASC"/>
    <property type="match status" value="2"/>
</dbReference>
<dbReference type="AlphaFoldDB" id="A0A9J6BCC1"/>
<evidence type="ECO:0000256" key="1">
    <source>
        <dbReference type="ARBA" id="ARBA00004141"/>
    </source>
</evidence>
<keyword evidence="4 12" id="KW-0894">Sodium channel</keyword>
<evidence type="ECO:0000256" key="8">
    <source>
        <dbReference type="ARBA" id="ARBA00023065"/>
    </source>
</evidence>
<evidence type="ECO:0000256" key="13">
    <source>
        <dbReference type="SAM" id="Phobius"/>
    </source>
</evidence>
<feature type="transmembrane region" description="Helical" evidence="13">
    <location>
        <begin position="998"/>
        <end position="1025"/>
    </location>
</feature>
<feature type="transmembrane region" description="Helical" evidence="13">
    <location>
        <begin position="37"/>
        <end position="59"/>
    </location>
</feature>
<dbReference type="GO" id="GO:0015280">
    <property type="term" value="F:ligand-gated sodium channel activity"/>
    <property type="evidence" value="ECO:0007669"/>
    <property type="project" value="TreeGrafter"/>
</dbReference>
<evidence type="ECO:0000256" key="5">
    <source>
        <dbReference type="ARBA" id="ARBA00022692"/>
    </source>
</evidence>
<reference evidence="14" key="1">
    <citation type="submission" date="2021-03" db="EMBL/GenBank/DDBJ databases">
        <title>Chromosome level genome of the anhydrobiotic midge Polypedilum vanderplanki.</title>
        <authorList>
            <person name="Yoshida Y."/>
            <person name="Kikawada T."/>
            <person name="Gusev O."/>
        </authorList>
    </citation>
    <scope>NUCLEOTIDE SEQUENCE</scope>
    <source>
        <strain evidence="14">NIAS01</strain>
        <tissue evidence="14">Whole body or cell culture</tissue>
    </source>
</reference>
<protein>
    <submittedName>
        <fullName evidence="14">Uncharacterized protein</fullName>
    </submittedName>
</protein>
<dbReference type="GO" id="GO:0005886">
    <property type="term" value="C:plasma membrane"/>
    <property type="evidence" value="ECO:0007669"/>
    <property type="project" value="TreeGrafter"/>
</dbReference>
<gene>
    <name evidence="14" type="ORF">PVAND_015472</name>
</gene>
<keyword evidence="15" id="KW-1185">Reference proteome</keyword>
<evidence type="ECO:0000256" key="4">
    <source>
        <dbReference type="ARBA" id="ARBA00022461"/>
    </source>
</evidence>
<evidence type="ECO:0000256" key="6">
    <source>
        <dbReference type="ARBA" id="ARBA00022989"/>
    </source>
</evidence>
<evidence type="ECO:0000256" key="10">
    <source>
        <dbReference type="ARBA" id="ARBA00023201"/>
    </source>
</evidence>
<evidence type="ECO:0000256" key="12">
    <source>
        <dbReference type="RuleBase" id="RU000679"/>
    </source>
</evidence>
<keyword evidence="6 13" id="KW-1133">Transmembrane helix</keyword>
<evidence type="ECO:0000313" key="14">
    <source>
        <dbReference type="EMBL" id="KAG5667492.1"/>
    </source>
</evidence>
<comment type="subcellular location">
    <subcellularLocation>
        <location evidence="1">Membrane</location>
        <topology evidence="1">Multi-pass membrane protein</topology>
    </subcellularLocation>
</comment>
<dbReference type="PANTHER" id="PTHR11690">
    <property type="entry name" value="AMILORIDE-SENSITIVE SODIUM CHANNEL-RELATED"/>
    <property type="match status" value="1"/>
</dbReference>
<accession>A0A9J6BCC1</accession>
<organism evidence="14 15">
    <name type="scientific">Polypedilum vanderplanki</name>
    <name type="common">Sleeping chironomid midge</name>
    <dbReference type="NCBI Taxonomy" id="319348"/>
    <lineage>
        <taxon>Eukaryota</taxon>
        <taxon>Metazoa</taxon>
        <taxon>Ecdysozoa</taxon>
        <taxon>Arthropoda</taxon>
        <taxon>Hexapoda</taxon>
        <taxon>Insecta</taxon>
        <taxon>Pterygota</taxon>
        <taxon>Neoptera</taxon>
        <taxon>Endopterygota</taxon>
        <taxon>Diptera</taxon>
        <taxon>Nematocera</taxon>
        <taxon>Chironomoidea</taxon>
        <taxon>Chironomidae</taxon>
        <taxon>Chironominae</taxon>
        <taxon>Polypedilum</taxon>
        <taxon>Polypedilum</taxon>
    </lineage>
</organism>
<name>A0A9J6BCC1_POLVA</name>
<evidence type="ECO:0000256" key="3">
    <source>
        <dbReference type="ARBA" id="ARBA00022448"/>
    </source>
</evidence>
<keyword evidence="11 12" id="KW-0407">Ion channel</keyword>
<keyword evidence="9 13" id="KW-0472">Membrane</keyword>
<dbReference type="PANTHER" id="PTHR11690:SF288">
    <property type="entry name" value="AMILORIDE-SENSITIVE NA+ CHANNEL-RELATED"/>
    <property type="match status" value="1"/>
</dbReference>
<feature type="transmembrane region" description="Helical" evidence="13">
    <location>
        <begin position="595"/>
        <end position="615"/>
    </location>
</feature>
<dbReference type="InterPro" id="IPR001873">
    <property type="entry name" value="ENaC"/>
</dbReference>
<evidence type="ECO:0000256" key="2">
    <source>
        <dbReference type="ARBA" id="ARBA00007193"/>
    </source>
</evidence>